<dbReference type="InterPro" id="IPR004509">
    <property type="entry name" value="Competence_ComEA_HhH"/>
</dbReference>
<evidence type="ECO:0000313" key="2">
    <source>
        <dbReference type="EMBL" id="RMH94096.1"/>
    </source>
</evidence>
<name>A0A3M2HWJ6_9GAMM</name>
<dbReference type="Proteomes" id="UP000275012">
    <property type="component" value="Unassembled WGS sequence"/>
</dbReference>
<dbReference type="Pfam" id="PF12836">
    <property type="entry name" value="HHH_3"/>
    <property type="match status" value="1"/>
</dbReference>
<dbReference type="GO" id="GO:0015628">
    <property type="term" value="P:protein secretion by the type II secretion system"/>
    <property type="evidence" value="ECO:0007669"/>
    <property type="project" value="TreeGrafter"/>
</dbReference>
<dbReference type="PANTHER" id="PTHR21180:SF32">
    <property type="entry name" value="ENDONUCLEASE_EXONUCLEASE_PHOSPHATASE FAMILY DOMAIN-CONTAINING PROTEIN 1"/>
    <property type="match status" value="1"/>
</dbReference>
<evidence type="ECO:0000313" key="3">
    <source>
        <dbReference type="Proteomes" id="UP000275012"/>
    </source>
</evidence>
<dbReference type="SUPFAM" id="SSF47781">
    <property type="entry name" value="RuvA domain 2-like"/>
    <property type="match status" value="1"/>
</dbReference>
<feature type="chain" id="PRO_5018112950" evidence="1">
    <location>
        <begin position="24"/>
        <end position="115"/>
    </location>
</feature>
<dbReference type="RefSeq" id="WP_122100618.1">
    <property type="nucleotide sequence ID" value="NZ_RFLY01000003.1"/>
</dbReference>
<feature type="signal peptide" evidence="1">
    <location>
        <begin position="1"/>
        <end position="23"/>
    </location>
</feature>
<dbReference type="Gene3D" id="1.10.150.280">
    <property type="entry name" value="AF1531-like domain"/>
    <property type="match status" value="1"/>
</dbReference>
<organism evidence="2 3">
    <name type="scientific">Solilutibacter pythonis</name>
    <dbReference type="NCBI Taxonomy" id="2483112"/>
    <lineage>
        <taxon>Bacteria</taxon>
        <taxon>Pseudomonadati</taxon>
        <taxon>Pseudomonadota</taxon>
        <taxon>Gammaproteobacteria</taxon>
        <taxon>Lysobacterales</taxon>
        <taxon>Lysobacteraceae</taxon>
        <taxon>Solilutibacter</taxon>
    </lineage>
</organism>
<dbReference type="AlphaFoldDB" id="A0A3M2HWJ6"/>
<dbReference type="EMBL" id="RFLY01000003">
    <property type="protein sequence ID" value="RMH94096.1"/>
    <property type="molecule type" value="Genomic_DNA"/>
</dbReference>
<accession>A0A3M2HWJ6</accession>
<comment type="caution">
    <text evidence="2">The sequence shown here is derived from an EMBL/GenBank/DDBJ whole genome shotgun (WGS) entry which is preliminary data.</text>
</comment>
<dbReference type="OrthoDB" id="7510573at2"/>
<dbReference type="InterPro" id="IPR051675">
    <property type="entry name" value="Endo/Exo/Phosphatase_dom_1"/>
</dbReference>
<sequence>MKFLPHLIRLLLLCLLPFGQVHAAADVQVDINSADAIALDAALVNVGQVRAQAIIDYRRENGPFRSVEQLAMVKGIGIKTVEMNRHRIILGKGAQEIRPAMRGQEDKAEAYHTRY</sequence>
<keyword evidence="3" id="KW-1185">Reference proteome</keyword>
<proteinExistence type="predicted"/>
<dbReference type="GO" id="GO:0015627">
    <property type="term" value="C:type II protein secretion system complex"/>
    <property type="evidence" value="ECO:0007669"/>
    <property type="project" value="TreeGrafter"/>
</dbReference>
<gene>
    <name evidence="2" type="ORF">EBB59_02730</name>
</gene>
<dbReference type="InterPro" id="IPR010994">
    <property type="entry name" value="RuvA_2-like"/>
</dbReference>
<dbReference type="NCBIfam" id="TIGR00426">
    <property type="entry name" value="competence protein ComEA helix-hairpin-helix repeat region"/>
    <property type="match status" value="1"/>
</dbReference>
<dbReference type="PANTHER" id="PTHR21180">
    <property type="entry name" value="ENDONUCLEASE/EXONUCLEASE/PHOSPHATASE FAMILY DOMAIN-CONTAINING PROTEIN 1"/>
    <property type="match status" value="1"/>
</dbReference>
<keyword evidence="1" id="KW-0732">Signal</keyword>
<reference evidence="2 3" key="1">
    <citation type="submission" date="2018-10" db="EMBL/GenBank/DDBJ databases">
        <title>Proposal of Lysobacter pythonis sp. nov. isolated from royal pythons (Python regius).</title>
        <authorList>
            <person name="Hans-Juergen B."/>
            <person name="Huptas C."/>
            <person name="Sandra B."/>
            <person name="Igor L."/>
            <person name="Joachim S."/>
            <person name="Siegfried S."/>
            <person name="Mareike W."/>
            <person name="Peter K."/>
        </authorList>
    </citation>
    <scope>NUCLEOTIDE SEQUENCE [LARGE SCALE GENOMIC DNA]</scope>
    <source>
        <strain evidence="2 3">4284/11</strain>
    </source>
</reference>
<protein>
    <submittedName>
        <fullName evidence="2">Competence protein ComEA</fullName>
    </submittedName>
</protein>
<evidence type="ECO:0000256" key="1">
    <source>
        <dbReference type="SAM" id="SignalP"/>
    </source>
</evidence>